<feature type="transmembrane region" description="Helical" evidence="1">
    <location>
        <begin position="35"/>
        <end position="52"/>
    </location>
</feature>
<dbReference type="Proteomes" id="UP000593591">
    <property type="component" value="Chromosome"/>
</dbReference>
<evidence type="ECO:0000313" key="3">
    <source>
        <dbReference type="Proteomes" id="UP000593591"/>
    </source>
</evidence>
<organism evidence="2 3">
    <name type="scientific">Treponema rectale</name>
    <dbReference type="NCBI Taxonomy" id="744512"/>
    <lineage>
        <taxon>Bacteria</taxon>
        <taxon>Pseudomonadati</taxon>
        <taxon>Spirochaetota</taxon>
        <taxon>Spirochaetia</taxon>
        <taxon>Spirochaetales</taxon>
        <taxon>Treponemataceae</taxon>
        <taxon>Treponema</taxon>
    </lineage>
</organism>
<name>A0A7M1XKD8_9SPIR</name>
<protein>
    <submittedName>
        <fullName evidence="2">Uncharacterized protein</fullName>
    </submittedName>
</protein>
<evidence type="ECO:0000256" key="1">
    <source>
        <dbReference type="SAM" id="Phobius"/>
    </source>
</evidence>
<dbReference type="EMBL" id="CP031517">
    <property type="protein sequence ID" value="QOS39640.1"/>
    <property type="molecule type" value="Genomic_DNA"/>
</dbReference>
<keyword evidence="1" id="KW-0812">Transmembrane</keyword>
<reference evidence="2 3" key="1">
    <citation type="submission" date="2018-08" db="EMBL/GenBank/DDBJ databases">
        <title>The first complete genome of Treponema rectale (CHPAT), a commensal spirochete of the bovine rectum.</title>
        <authorList>
            <person name="Staton G.J."/>
            <person name="Clegg S.R."/>
            <person name="Carter S.D."/>
            <person name="Radford A.D."/>
            <person name="Darby A."/>
            <person name="Hall N."/>
            <person name="Birtles R.J."/>
            <person name="Evans N.J."/>
        </authorList>
    </citation>
    <scope>NUCLEOTIDE SEQUENCE [LARGE SCALE GENOMIC DNA]</scope>
    <source>
        <strain evidence="2 3">CHPA</strain>
    </source>
</reference>
<feature type="transmembrane region" description="Helical" evidence="1">
    <location>
        <begin position="12"/>
        <end position="29"/>
    </location>
</feature>
<evidence type="ECO:0000313" key="2">
    <source>
        <dbReference type="EMBL" id="QOS39640.1"/>
    </source>
</evidence>
<dbReference type="AlphaFoldDB" id="A0A7M1XKD8"/>
<sequence length="99" mass="11346">MSKRRYLSIQRYNLIKIWLLIGIAISFLYLFIHPIATIIRIVINIILFFLTLDQCKEASKPSDLNVMGVLVLLFSTIIGGIIILTTNETHFLEDDSTYA</sequence>
<accession>A0A7M1XKD8</accession>
<gene>
    <name evidence="2" type="ORF">DYE49_03860</name>
</gene>
<proteinExistence type="predicted"/>
<feature type="transmembrane region" description="Helical" evidence="1">
    <location>
        <begin position="64"/>
        <end position="84"/>
    </location>
</feature>
<keyword evidence="1" id="KW-0472">Membrane</keyword>
<dbReference type="KEGG" id="trc:DYE49_03860"/>
<keyword evidence="1" id="KW-1133">Transmembrane helix</keyword>